<dbReference type="InterPro" id="IPR036638">
    <property type="entry name" value="HLH_DNA-bd_sf"/>
</dbReference>
<evidence type="ECO:0000313" key="3">
    <source>
        <dbReference type="Proteomes" id="UP001642483"/>
    </source>
</evidence>
<gene>
    <name evidence="2" type="ORF">CVLEPA_LOCUS28060</name>
</gene>
<sequence>MLKGKSCFVSTSAECNIGRQKRRASQAKHRQNIAACFKNLRSVLPDGHPENMQQFRRKPDILQHAFSGVRCNKTTTLKRARDYVLHLESVVEMLIAEKQVQFINQKSCLPSSYARSTSSSNQDFESLLDVQRNFKRNFEVCKPISEYDFECQPSPEPNAILLKHVINQINQTLYGKNIIAQGQSTSNVTVSNADTCHTFAPVKMQALNDIPVDPMIVEVSSFSRSPSANSIDLGFVSAENASQDTAGSIISEQLPQCTID</sequence>
<organism evidence="2 3">
    <name type="scientific">Clavelina lepadiformis</name>
    <name type="common">Light-bulb sea squirt</name>
    <name type="synonym">Ascidia lepadiformis</name>
    <dbReference type="NCBI Taxonomy" id="159417"/>
    <lineage>
        <taxon>Eukaryota</taxon>
        <taxon>Metazoa</taxon>
        <taxon>Chordata</taxon>
        <taxon>Tunicata</taxon>
        <taxon>Ascidiacea</taxon>
        <taxon>Aplousobranchia</taxon>
        <taxon>Clavelinidae</taxon>
        <taxon>Clavelina</taxon>
    </lineage>
</organism>
<keyword evidence="3" id="KW-1185">Reference proteome</keyword>
<protein>
    <recommendedName>
        <fullName evidence="1">BHLH domain-containing protein</fullName>
    </recommendedName>
</protein>
<accession>A0ABP0GUG1</accession>
<reference evidence="2 3" key="1">
    <citation type="submission" date="2024-02" db="EMBL/GenBank/DDBJ databases">
        <authorList>
            <person name="Daric V."/>
            <person name="Darras S."/>
        </authorList>
    </citation>
    <scope>NUCLEOTIDE SEQUENCE [LARGE SCALE GENOMIC DNA]</scope>
</reference>
<comment type="caution">
    <text evidence="2">The sequence shown here is derived from an EMBL/GenBank/DDBJ whole genome shotgun (WGS) entry which is preliminary data.</text>
</comment>
<name>A0ABP0GUG1_CLALP</name>
<proteinExistence type="predicted"/>
<feature type="domain" description="BHLH" evidence="1">
    <location>
        <begin position="17"/>
        <end position="87"/>
    </location>
</feature>
<dbReference type="InterPro" id="IPR011598">
    <property type="entry name" value="bHLH_dom"/>
</dbReference>
<evidence type="ECO:0000259" key="1">
    <source>
        <dbReference type="PROSITE" id="PS50888"/>
    </source>
</evidence>
<dbReference type="SUPFAM" id="SSF47459">
    <property type="entry name" value="HLH, helix-loop-helix DNA-binding domain"/>
    <property type="match status" value="1"/>
</dbReference>
<dbReference type="Gene3D" id="4.10.280.10">
    <property type="entry name" value="Helix-loop-helix DNA-binding domain"/>
    <property type="match status" value="1"/>
</dbReference>
<dbReference type="PROSITE" id="PS50888">
    <property type="entry name" value="BHLH"/>
    <property type="match status" value="1"/>
</dbReference>
<dbReference type="Proteomes" id="UP001642483">
    <property type="component" value="Unassembled WGS sequence"/>
</dbReference>
<dbReference type="EMBL" id="CAWYQH010000141">
    <property type="protein sequence ID" value="CAK8694713.1"/>
    <property type="molecule type" value="Genomic_DNA"/>
</dbReference>
<dbReference type="Pfam" id="PF00010">
    <property type="entry name" value="HLH"/>
    <property type="match status" value="1"/>
</dbReference>
<evidence type="ECO:0000313" key="2">
    <source>
        <dbReference type="EMBL" id="CAK8694713.1"/>
    </source>
</evidence>